<reference evidence="3" key="1">
    <citation type="submission" date="2022-11" db="UniProtKB">
        <authorList>
            <consortium name="WormBaseParasite"/>
        </authorList>
    </citation>
    <scope>IDENTIFICATION</scope>
</reference>
<evidence type="ECO:0000313" key="3">
    <source>
        <dbReference type="WBParaSite" id="Minc3s02366g29684"/>
    </source>
</evidence>
<feature type="transmembrane region" description="Helical" evidence="1">
    <location>
        <begin position="21"/>
        <end position="46"/>
    </location>
</feature>
<accession>A0A914MPS8</accession>
<organism evidence="2 3">
    <name type="scientific">Meloidogyne incognita</name>
    <name type="common">Southern root-knot nematode worm</name>
    <name type="synonym">Oxyuris incognita</name>
    <dbReference type="NCBI Taxonomy" id="6306"/>
    <lineage>
        <taxon>Eukaryota</taxon>
        <taxon>Metazoa</taxon>
        <taxon>Ecdysozoa</taxon>
        <taxon>Nematoda</taxon>
        <taxon>Chromadorea</taxon>
        <taxon>Rhabditida</taxon>
        <taxon>Tylenchina</taxon>
        <taxon>Tylenchomorpha</taxon>
        <taxon>Tylenchoidea</taxon>
        <taxon>Meloidogynidae</taxon>
        <taxon>Meloidogyninae</taxon>
        <taxon>Meloidogyne</taxon>
        <taxon>Meloidogyne incognita group</taxon>
    </lineage>
</organism>
<dbReference type="Proteomes" id="UP000887563">
    <property type="component" value="Unplaced"/>
</dbReference>
<name>A0A914MPS8_MELIC</name>
<evidence type="ECO:0000313" key="2">
    <source>
        <dbReference type="Proteomes" id="UP000887563"/>
    </source>
</evidence>
<sequence length="119" mass="13342">MVVCAGPDWMASTKRFACGGGWWLSSCSWWFVALFMLLVVGGSQHAFGGWWLSSCSWWPADVMLEYGWGVGMIFSQVLLHALVVVARLHALLVYMPFLINPWPAQPVVWMVWTECASNG</sequence>
<keyword evidence="1" id="KW-1133">Transmembrane helix</keyword>
<dbReference type="WBParaSite" id="Minc3s02366g29684">
    <property type="protein sequence ID" value="Minc3s02366g29684"/>
    <property type="gene ID" value="Minc3s02366g29684"/>
</dbReference>
<keyword evidence="1" id="KW-0812">Transmembrane</keyword>
<keyword evidence="1" id="KW-0472">Membrane</keyword>
<proteinExistence type="predicted"/>
<dbReference type="AlphaFoldDB" id="A0A914MPS8"/>
<protein>
    <submittedName>
        <fullName evidence="3">Candidate secreted effector</fullName>
    </submittedName>
</protein>
<feature type="transmembrane region" description="Helical" evidence="1">
    <location>
        <begin position="66"/>
        <end position="86"/>
    </location>
</feature>
<evidence type="ECO:0000256" key="1">
    <source>
        <dbReference type="SAM" id="Phobius"/>
    </source>
</evidence>
<keyword evidence="2" id="KW-1185">Reference proteome</keyword>